<organism evidence="2 3">
    <name type="scientific">Chenopodium quinoa</name>
    <name type="common">Quinoa</name>
    <dbReference type="NCBI Taxonomy" id="63459"/>
    <lineage>
        <taxon>Eukaryota</taxon>
        <taxon>Viridiplantae</taxon>
        <taxon>Streptophyta</taxon>
        <taxon>Embryophyta</taxon>
        <taxon>Tracheophyta</taxon>
        <taxon>Spermatophyta</taxon>
        <taxon>Magnoliopsida</taxon>
        <taxon>eudicotyledons</taxon>
        <taxon>Gunneridae</taxon>
        <taxon>Pentapetalae</taxon>
        <taxon>Caryophyllales</taxon>
        <taxon>Chenopodiaceae</taxon>
        <taxon>Chenopodioideae</taxon>
        <taxon>Atripliceae</taxon>
        <taxon>Chenopodium</taxon>
    </lineage>
</organism>
<protein>
    <recommendedName>
        <fullName evidence="1">Retrotransposon Copia-like N-terminal domain-containing protein</fullName>
    </recommendedName>
</protein>
<feature type="domain" description="Retrotransposon Copia-like N-terminal" evidence="1">
    <location>
        <begin position="21"/>
        <end position="66"/>
    </location>
</feature>
<accession>A0A803LJ65</accession>
<name>A0A803LJ65_CHEQI</name>
<dbReference type="Gramene" id="AUR62014012-RA">
    <property type="protein sequence ID" value="AUR62014012-RA:cds"/>
    <property type="gene ID" value="AUR62014012"/>
</dbReference>
<dbReference type="PANTHER" id="PTHR37610:SF40">
    <property type="entry name" value="OS01G0909600 PROTEIN"/>
    <property type="match status" value="1"/>
</dbReference>
<evidence type="ECO:0000313" key="3">
    <source>
        <dbReference type="Proteomes" id="UP000596660"/>
    </source>
</evidence>
<dbReference type="AlphaFoldDB" id="A0A803LJ65"/>
<proteinExistence type="predicted"/>
<dbReference type="EnsemblPlants" id="AUR62014012-RA">
    <property type="protein sequence ID" value="AUR62014012-RA:cds"/>
    <property type="gene ID" value="AUR62014012"/>
</dbReference>
<dbReference type="Proteomes" id="UP000596660">
    <property type="component" value="Unplaced"/>
</dbReference>
<reference evidence="2" key="2">
    <citation type="submission" date="2021-03" db="UniProtKB">
        <authorList>
            <consortium name="EnsemblPlants"/>
        </authorList>
    </citation>
    <scope>IDENTIFICATION</scope>
</reference>
<dbReference type="InterPro" id="IPR029472">
    <property type="entry name" value="Copia-like_N"/>
</dbReference>
<evidence type="ECO:0000313" key="2">
    <source>
        <dbReference type="EnsemblPlants" id="AUR62014012-RA:cds"/>
    </source>
</evidence>
<sequence length="292" mass="33793">MLDNEVLDAQMNYQDPLFLSHSDNHAASLTPMLFDGSNFMIWSRNVKLALGAKNKKGFIEGKVPKPVVGHKDYNRWERNDYMVRCWIFRSMTNQVAGGLSLVQTSKPLWDELVERYSESNIPLLYQLKKDLGKLEQGEMSVGDYYCKLKKFWDEIYNIEAVPECRCGIVAKCTCSMYKKMLGMIETNRQTKKQKRVSSEMQELTESSAFHVHKEIKGFETGKKTEGVNQRRKIKKSKSDVTCDFCKKKGHDRSGCFEIYGYPKWYKGKRHAANVGKVEEEIDSPLDEEEYEA</sequence>
<keyword evidence="3" id="KW-1185">Reference proteome</keyword>
<dbReference type="PANTHER" id="PTHR37610">
    <property type="entry name" value="CCHC-TYPE DOMAIN-CONTAINING PROTEIN"/>
    <property type="match status" value="1"/>
</dbReference>
<reference evidence="2" key="1">
    <citation type="journal article" date="2017" name="Nature">
        <title>The genome of Chenopodium quinoa.</title>
        <authorList>
            <person name="Jarvis D.E."/>
            <person name="Ho Y.S."/>
            <person name="Lightfoot D.J."/>
            <person name="Schmoeckel S.M."/>
            <person name="Li B."/>
            <person name="Borm T.J.A."/>
            <person name="Ohyanagi H."/>
            <person name="Mineta K."/>
            <person name="Michell C.T."/>
            <person name="Saber N."/>
            <person name="Kharbatia N.M."/>
            <person name="Rupper R.R."/>
            <person name="Sharp A.R."/>
            <person name="Dally N."/>
            <person name="Boughton B.A."/>
            <person name="Woo Y.H."/>
            <person name="Gao G."/>
            <person name="Schijlen E.G.W.M."/>
            <person name="Guo X."/>
            <person name="Momin A.A."/>
            <person name="Negrao S."/>
            <person name="Al-Babili S."/>
            <person name="Gehring C."/>
            <person name="Roessner U."/>
            <person name="Jung C."/>
            <person name="Murphy K."/>
            <person name="Arold S.T."/>
            <person name="Gojobori T."/>
            <person name="van der Linden C.G."/>
            <person name="van Loo E.N."/>
            <person name="Jellen E.N."/>
            <person name="Maughan P.J."/>
            <person name="Tester M."/>
        </authorList>
    </citation>
    <scope>NUCLEOTIDE SEQUENCE [LARGE SCALE GENOMIC DNA]</scope>
    <source>
        <strain evidence="2">cv. PI 614886</strain>
    </source>
</reference>
<dbReference type="Pfam" id="PF14244">
    <property type="entry name" value="Retrotran_gag_3"/>
    <property type="match status" value="1"/>
</dbReference>
<evidence type="ECO:0000259" key="1">
    <source>
        <dbReference type="Pfam" id="PF14244"/>
    </source>
</evidence>